<evidence type="ECO:0000313" key="1">
    <source>
        <dbReference type="EMBL" id="KAJ3807830.1"/>
    </source>
</evidence>
<dbReference type="Proteomes" id="UP001163835">
    <property type="component" value="Unassembled WGS sequence"/>
</dbReference>
<reference evidence="1" key="1">
    <citation type="submission" date="2022-09" db="EMBL/GenBank/DDBJ databases">
        <title>A Global Phylogenomic Analysis of the Shiitake Genus Lentinula.</title>
        <authorList>
            <consortium name="DOE Joint Genome Institute"/>
            <person name="Sierra-Patev S."/>
            <person name="Min B."/>
            <person name="Naranjo-Ortiz M."/>
            <person name="Looney B."/>
            <person name="Konkel Z."/>
            <person name="Slot J.C."/>
            <person name="Sakamoto Y."/>
            <person name="Steenwyk J.L."/>
            <person name="Rokas A."/>
            <person name="Carro J."/>
            <person name="Camarero S."/>
            <person name="Ferreira P."/>
            <person name="Molpeceres G."/>
            <person name="Ruiz-Duenas F.J."/>
            <person name="Serrano A."/>
            <person name="Henrissat B."/>
            <person name="Drula E."/>
            <person name="Hughes K.W."/>
            <person name="Mata J.L."/>
            <person name="Ishikawa N.K."/>
            <person name="Vargas-Isla R."/>
            <person name="Ushijima S."/>
            <person name="Smith C.A."/>
            <person name="Ahrendt S."/>
            <person name="Andreopoulos W."/>
            <person name="He G."/>
            <person name="Labutti K."/>
            <person name="Lipzen A."/>
            <person name="Ng V."/>
            <person name="Riley R."/>
            <person name="Sandor L."/>
            <person name="Barry K."/>
            <person name="Martinez A.T."/>
            <person name="Xiao Y."/>
            <person name="Gibbons J.G."/>
            <person name="Terashima K."/>
            <person name="Grigoriev I.V."/>
            <person name="Hibbett D.S."/>
        </authorList>
    </citation>
    <scope>NUCLEOTIDE SEQUENCE</scope>
    <source>
        <strain evidence="1">TMI1499</strain>
    </source>
</reference>
<protein>
    <submittedName>
        <fullName evidence="1">Uncharacterized protein</fullName>
    </submittedName>
</protein>
<organism evidence="1 2">
    <name type="scientific">Lentinula aff. lateritia</name>
    <dbReference type="NCBI Taxonomy" id="2804960"/>
    <lineage>
        <taxon>Eukaryota</taxon>
        <taxon>Fungi</taxon>
        <taxon>Dikarya</taxon>
        <taxon>Basidiomycota</taxon>
        <taxon>Agaricomycotina</taxon>
        <taxon>Agaricomycetes</taxon>
        <taxon>Agaricomycetidae</taxon>
        <taxon>Agaricales</taxon>
        <taxon>Marasmiineae</taxon>
        <taxon>Omphalotaceae</taxon>
        <taxon>Lentinula</taxon>
    </lineage>
</organism>
<name>A0ACC1TST5_9AGAR</name>
<accession>A0ACC1TST5</accession>
<comment type="caution">
    <text evidence="1">The sequence shown here is derived from an EMBL/GenBank/DDBJ whole genome shotgun (WGS) entry which is preliminary data.</text>
</comment>
<dbReference type="EMBL" id="MU795271">
    <property type="protein sequence ID" value="KAJ3807830.1"/>
    <property type="molecule type" value="Genomic_DNA"/>
</dbReference>
<sequence>MFNSGWASHVKLDLESLFTFKYRCRAATWEQTLGKKLEVGDIILLRDNEHVPADVINLDRETNLKPRHSVKAIMGITSEEDIKRSSFYLHSEPPHQNLYLYHGVLRYKDIIMGECKQERKIERETNFNVMVTFVLLLAMCIFVAILNELQDAKMGLSTEFFEIEVDATGSHILNALVAFVYVYSCFSVLSPDHVSSPSKNLVPISLYISIEIVKTIQVYFLLQDKCSVNGVIYGEGVTEAQRGAATRNGNTAEMLNPEKLNEKLATSSSKVWYLQPE</sequence>
<gene>
    <name evidence="1" type="ORF">F5876DRAFT_90372</name>
</gene>
<proteinExistence type="predicted"/>
<evidence type="ECO:0000313" key="2">
    <source>
        <dbReference type="Proteomes" id="UP001163835"/>
    </source>
</evidence>
<keyword evidence="2" id="KW-1185">Reference proteome</keyword>